<accession>A0ABW7G056</accession>
<keyword evidence="3" id="KW-1185">Reference proteome</keyword>
<dbReference type="NCBIfam" id="TIGR02523">
    <property type="entry name" value="type_IV_pilV"/>
    <property type="match status" value="1"/>
</dbReference>
<sequence length="137" mass="14489">MNATLAARPLRRRRSAGFAMFEALIALLICSMGILGVVGLQSAMTRAQTSATFRAEASFLAQQLIGVMWTDRANLAQYDSNSCGTACVDWDARVAARLPGGASTVTVNAATGAVAIEIRWTQAGESTNRYTTAVSIN</sequence>
<dbReference type="EMBL" id="JBIGIA010000001">
    <property type="protein sequence ID" value="MFG6455329.1"/>
    <property type="molecule type" value="Genomic_DNA"/>
</dbReference>
<evidence type="ECO:0000313" key="3">
    <source>
        <dbReference type="Proteomes" id="UP001606305"/>
    </source>
</evidence>
<reference evidence="2 3" key="1">
    <citation type="submission" date="2024-09" db="EMBL/GenBank/DDBJ databases">
        <title>Novel species of the genus Pelomonas and Roseateles isolated from streams.</title>
        <authorList>
            <person name="Lu H."/>
        </authorList>
    </citation>
    <scope>NUCLEOTIDE SEQUENCE [LARGE SCALE GENOMIC DNA]</scope>
    <source>
        <strain evidence="2 3">BYS96W</strain>
    </source>
</reference>
<keyword evidence="1" id="KW-0812">Transmembrane</keyword>
<feature type="transmembrane region" description="Helical" evidence="1">
    <location>
        <begin position="21"/>
        <end position="40"/>
    </location>
</feature>
<dbReference type="InterPro" id="IPR013362">
    <property type="entry name" value="Pilus_4_PilV"/>
</dbReference>
<dbReference type="RefSeq" id="WP_394485915.1">
    <property type="nucleotide sequence ID" value="NZ_JBIGIA010000001.1"/>
</dbReference>
<proteinExistence type="predicted"/>
<keyword evidence="1" id="KW-0472">Membrane</keyword>
<dbReference type="Proteomes" id="UP001606305">
    <property type="component" value="Unassembled WGS sequence"/>
</dbReference>
<comment type="caution">
    <text evidence="2">The sequence shown here is derived from an EMBL/GenBank/DDBJ whole genome shotgun (WGS) entry which is preliminary data.</text>
</comment>
<organism evidence="2 3">
    <name type="scientific">Pelomonas nitida</name>
    <dbReference type="NCBI Taxonomy" id="3299027"/>
    <lineage>
        <taxon>Bacteria</taxon>
        <taxon>Pseudomonadati</taxon>
        <taxon>Pseudomonadota</taxon>
        <taxon>Betaproteobacteria</taxon>
        <taxon>Burkholderiales</taxon>
        <taxon>Sphaerotilaceae</taxon>
        <taxon>Roseateles</taxon>
    </lineage>
</organism>
<evidence type="ECO:0000313" key="2">
    <source>
        <dbReference type="EMBL" id="MFG6455329.1"/>
    </source>
</evidence>
<evidence type="ECO:0000256" key="1">
    <source>
        <dbReference type="SAM" id="Phobius"/>
    </source>
</evidence>
<name>A0ABW7G056_9BURK</name>
<protein>
    <submittedName>
        <fullName evidence="2">Type IV pilus modification protein PilV</fullName>
    </submittedName>
</protein>
<keyword evidence="1" id="KW-1133">Transmembrane helix</keyword>
<gene>
    <name evidence="2" type="primary">pilV</name>
    <name evidence="2" type="ORF">ACG00X_00620</name>
</gene>